<dbReference type="PANTHER" id="PTHR36100:SF1">
    <property type="entry name" value="BUD SITE SELECTION PROTEIN 4"/>
    <property type="match status" value="1"/>
</dbReference>
<comment type="caution">
    <text evidence="6">The sequence shown here is derived from an EMBL/GenBank/DDBJ whole genome shotgun (WGS) entry which is preliminary data.</text>
</comment>
<feature type="region of interest" description="Disordered" evidence="3">
    <location>
        <begin position="1174"/>
        <end position="1231"/>
    </location>
</feature>
<feature type="compositionally biased region" description="Polar residues" evidence="3">
    <location>
        <begin position="43"/>
        <end position="74"/>
    </location>
</feature>
<feature type="compositionally biased region" description="Pro residues" evidence="3">
    <location>
        <begin position="1176"/>
        <end position="1186"/>
    </location>
</feature>
<feature type="region of interest" description="Disordered" evidence="3">
    <location>
        <begin position="210"/>
        <end position="266"/>
    </location>
</feature>
<dbReference type="Gene3D" id="2.30.29.30">
    <property type="entry name" value="Pleckstrin-homology domain (PH domain)/Phosphotyrosine-binding domain (PTB)"/>
    <property type="match status" value="1"/>
</dbReference>
<feature type="region of interest" description="Disordered" evidence="3">
    <location>
        <begin position="286"/>
        <end position="312"/>
    </location>
</feature>
<dbReference type="InterPro" id="IPR001849">
    <property type="entry name" value="PH_domain"/>
</dbReference>
<keyword evidence="2" id="KW-0131">Cell cycle</keyword>
<keyword evidence="1" id="KW-0132">Cell division</keyword>
<evidence type="ECO:0000256" key="2">
    <source>
        <dbReference type="ARBA" id="ARBA00023306"/>
    </source>
</evidence>
<feature type="compositionally biased region" description="Polar residues" evidence="3">
    <location>
        <begin position="993"/>
        <end position="1007"/>
    </location>
</feature>
<feature type="transmembrane region" description="Helical" evidence="4">
    <location>
        <begin position="1486"/>
        <end position="1512"/>
    </location>
</feature>
<protein>
    <submittedName>
        <fullName evidence="6">Gtp binding protein</fullName>
    </submittedName>
</protein>
<keyword evidence="4" id="KW-1133">Transmembrane helix</keyword>
<dbReference type="STRING" id="5353.A0A1Q3DW59"/>
<dbReference type="Proteomes" id="UP000188533">
    <property type="component" value="Unassembled WGS sequence"/>
</dbReference>
<feature type="region of interest" description="Disordered" evidence="3">
    <location>
        <begin position="887"/>
        <end position="1011"/>
    </location>
</feature>
<name>A0A1Q3DW59_LENED</name>
<organism evidence="6 7">
    <name type="scientific">Lentinula edodes</name>
    <name type="common">Shiitake mushroom</name>
    <name type="synonym">Lentinus edodes</name>
    <dbReference type="NCBI Taxonomy" id="5353"/>
    <lineage>
        <taxon>Eukaryota</taxon>
        <taxon>Fungi</taxon>
        <taxon>Dikarya</taxon>
        <taxon>Basidiomycota</taxon>
        <taxon>Agaricomycotina</taxon>
        <taxon>Agaricomycetes</taxon>
        <taxon>Agaricomycetidae</taxon>
        <taxon>Agaricales</taxon>
        <taxon>Marasmiineae</taxon>
        <taxon>Omphalotaceae</taxon>
        <taxon>Lentinula</taxon>
    </lineage>
</organism>
<keyword evidence="7" id="KW-1185">Reference proteome</keyword>
<evidence type="ECO:0000313" key="7">
    <source>
        <dbReference type="Proteomes" id="UP000188533"/>
    </source>
</evidence>
<feature type="compositionally biased region" description="Polar residues" evidence="3">
    <location>
        <begin position="898"/>
        <end position="914"/>
    </location>
</feature>
<reference evidence="6 7" key="1">
    <citation type="submission" date="2016-08" db="EMBL/GenBank/DDBJ databases">
        <authorList>
            <consortium name="Lentinula edodes genome sequencing consortium"/>
            <person name="Sakamoto Y."/>
            <person name="Nakade K."/>
            <person name="Sato S."/>
            <person name="Yoshida Y."/>
            <person name="Miyazaki K."/>
            <person name="Natsume S."/>
            <person name="Konno N."/>
        </authorList>
    </citation>
    <scope>NUCLEOTIDE SEQUENCE [LARGE SCALE GENOMIC DNA]</scope>
    <source>
        <strain evidence="6 7">NBRC 111202</strain>
    </source>
</reference>
<reference evidence="6 7" key="2">
    <citation type="submission" date="2017-02" db="EMBL/GenBank/DDBJ databases">
        <title>A genome survey and senescence transcriptome analysis in Lentinula edodes.</title>
        <authorList>
            <person name="Sakamoto Y."/>
            <person name="Nakade K."/>
            <person name="Sato S."/>
            <person name="Yoshida Y."/>
            <person name="Miyazaki K."/>
            <person name="Natsume S."/>
            <person name="Konno N."/>
        </authorList>
    </citation>
    <scope>NUCLEOTIDE SEQUENCE [LARGE SCALE GENOMIC DNA]</scope>
    <source>
        <strain evidence="6 7">NBRC 111202</strain>
    </source>
</reference>
<dbReference type="GO" id="GO:0005525">
    <property type="term" value="F:GTP binding"/>
    <property type="evidence" value="ECO:0007669"/>
    <property type="project" value="TreeGrafter"/>
</dbReference>
<feature type="compositionally biased region" description="Acidic residues" evidence="3">
    <location>
        <begin position="212"/>
        <end position="239"/>
    </location>
</feature>
<dbReference type="PANTHER" id="PTHR36100">
    <property type="entry name" value="BUD SITE SELECTION PROTEIN 4"/>
    <property type="match status" value="1"/>
</dbReference>
<dbReference type="SMART" id="SM00233">
    <property type="entry name" value="PH"/>
    <property type="match status" value="1"/>
</dbReference>
<feature type="compositionally biased region" description="Low complexity" evidence="3">
    <location>
        <begin position="536"/>
        <end position="556"/>
    </location>
</feature>
<dbReference type="InterPro" id="IPR011993">
    <property type="entry name" value="PH-like_dom_sf"/>
</dbReference>
<dbReference type="GO" id="GO:0051301">
    <property type="term" value="P:cell division"/>
    <property type="evidence" value="ECO:0007669"/>
    <property type="project" value="UniProtKB-KW"/>
</dbReference>
<feature type="compositionally biased region" description="Basic and acidic residues" evidence="3">
    <location>
        <begin position="241"/>
        <end position="253"/>
    </location>
</feature>
<proteinExistence type="predicted"/>
<feature type="compositionally biased region" description="Low complexity" evidence="3">
    <location>
        <begin position="1187"/>
        <end position="1204"/>
    </location>
</feature>
<gene>
    <name evidence="6" type="ORF">LENED_000641</name>
</gene>
<dbReference type="EMBL" id="BDGU01000012">
    <property type="protein sequence ID" value="GAV99200.1"/>
    <property type="molecule type" value="Genomic_DNA"/>
</dbReference>
<evidence type="ECO:0000256" key="3">
    <source>
        <dbReference type="SAM" id="MobiDB-lite"/>
    </source>
</evidence>
<evidence type="ECO:0000256" key="1">
    <source>
        <dbReference type="ARBA" id="ARBA00022618"/>
    </source>
</evidence>
<dbReference type="SUPFAM" id="SSF50729">
    <property type="entry name" value="PH domain-like"/>
    <property type="match status" value="1"/>
</dbReference>
<feature type="region of interest" description="Disordered" evidence="3">
    <location>
        <begin position="350"/>
        <end position="377"/>
    </location>
</feature>
<feature type="compositionally biased region" description="Pro residues" evidence="3">
    <location>
        <begin position="1218"/>
        <end position="1228"/>
    </location>
</feature>
<feature type="region of interest" description="Disordered" evidence="3">
    <location>
        <begin position="509"/>
        <end position="601"/>
    </location>
</feature>
<feature type="region of interest" description="Disordered" evidence="3">
    <location>
        <begin position="1"/>
        <end position="197"/>
    </location>
</feature>
<dbReference type="PROSITE" id="PS50003">
    <property type="entry name" value="PH_DOMAIN"/>
    <property type="match status" value="1"/>
</dbReference>
<dbReference type="Pfam" id="PF00169">
    <property type="entry name" value="PH"/>
    <property type="match status" value="1"/>
</dbReference>
<accession>A0A1Q3DW59</accession>
<sequence>MGWNSPPTSSDNTAASSATSPLRISKRESSPNLHPTQADLARRSSSSYKHMRNNNLVSKSPFKSQIPTPSTPSRHTALPVSFPTRRVSGEKRPRPPSMHDEAENENDRPFALKRERKQSRTFQGLIQKEPVTKSPFRQAASSSNDGDLKQRKASPPAVPPPPSRIPTHSGASPVRPSLVTKRMHGPRLSGAKRERRKTVTFHENCEVVEFSRDEDESGEVFESDEDDNYGNAAEDDVDFFGEGKNEETPHDSYEDIELSDQEPEEQLELDANTSITGLVDEIFAGSRQTSTPPRHHPNELPPDLETEDGVPLGRTHHADRVIKYHQEHESHPFVEPAPHTIVHTPTFPIHATAASPPPSTPSHRNRFSSPPLGRSTHFERLQSARIEEEDIDRDVKMLPDSPSPMKPSSKTHLDEASMDGLVPKFELPGYSPVRRDYPTGSDPFALPNLQDESLPLDAGSFVQDDSIMSTTTTEHSEVNISALEKELGNERLINTSMEASPIDLAREASFTQADSPASAPVRRSPLPPIPSSVPHRISSPAMRSSSPLSPRGSVSPFASPIGARPRSNRDDVHRRFLRPRSFGSASPSGSPKINVDGGRGLRTSVDRQRIVDLSIEHSPEREDDHKEQLDSEINFERETEKDASSVMTAATENSAEMATIETAEKRKVVAVGVVQEHEPAETEASMEVTHDVTMDFEVKGEELQEQAEPNEPVHQDQPEPIAVTQAIELRDQSFSGDEVDSGMDDDDDADDDDNGEEFGLLKAPAFTNSKKLKFDLGSKFGLGKLGFLDLELPSEDLTTPSTSDKSDLGFDFNTKFSKVPPKSVQNMPVGSVNVRMDMRSALDRLMDDVASVGGSTLEEPHDISMTTTEEDAPRSQLMQRAATDSIVVGSLGPPPGSSVHSAMPSRNASTSSSIAPPPPPKDNIRAREAMIIEKRRKMRRMEEGDDDDDDRPLGVARAQLSVPTGRPSRRRSMSTGDAEDLGAKRRGVALRGQDSQLSLDVNTSPTGSDDALSDEIEKELKKNIHGSEKKKKKYFIREHEGTIYASSDVSHMAGPGDVNAGKAWRTVRRPSDMNEYAKQIREFRNQEKPGKSYGKVFVKVLGAKGLVVPMPAEQTAVSCTLNNGIHFVTTPDFRLGKDCRIEQEFELIEHSKLEFTLTLKVRRDPHIIAQFKAIVPPAPPRPPPMAANPSSSSKSSGMRSFFHSSPKKNKDKDKRQNTPPPPPPPQLPPQRLTENLARYLKPDGTLARAFVSFKDIAGRCDTRLFETTFPLIGQRAELGNKFSTLQVGELVLQVFRLPPLPGLPPEELPQSLEECHRGLRHVNWHKMTYFEGTLTQNGGDCSSWRRRRFRVIGANLVAFNDVTKRVTATINLRNAITVEDNQDPHKRDGAVRSPASGASRYYDEYDGLFGVERSFRLVFPEEEILFFADTDEEKAKWLEILNALVGHIPPHPLWAELLWQRQEDLNKSEAAANVVGTALHSISCTFVLYLLSFLTLYLTLLSLNLIIVLIILKHYRNLNSFHYENVCLD</sequence>
<evidence type="ECO:0000313" key="6">
    <source>
        <dbReference type="EMBL" id="GAV99200.1"/>
    </source>
</evidence>
<feature type="domain" description="PH" evidence="5">
    <location>
        <begin position="1327"/>
        <end position="1446"/>
    </location>
</feature>
<feature type="region of interest" description="Disordered" evidence="3">
    <location>
        <begin position="734"/>
        <end position="758"/>
    </location>
</feature>
<feature type="compositionally biased region" description="Low complexity" evidence="3">
    <location>
        <begin position="1"/>
        <end position="21"/>
    </location>
</feature>
<feature type="compositionally biased region" description="Basic and acidic residues" evidence="3">
    <location>
        <begin position="87"/>
        <end position="113"/>
    </location>
</feature>
<feature type="compositionally biased region" description="Basic and acidic residues" evidence="3">
    <location>
        <begin position="922"/>
        <end position="933"/>
    </location>
</feature>
<dbReference type="InterPro" id="IPR052007">
    <property type="entry name" value="Bud4"/>
</dbReference>
<keyword evidence="4" id="KW-0472">Membrane</keyword>
<feature type="compositionally biased region" description="Acidic residues" evidence="3">
    <location>
        <begin position="254"/>
        <end position="266"/>
    </location>
</feature>
<keyword evidence="4" id="KW-0812">Transmembrane</keyword>
<feature type="compositionally biased region" description="Acidic residues" evidence="3">
    <location>
        <begin position="737"/>
        <end position="756"/>
    </location>
</feature>
<evidence type="ECO:0000256" key="4">
    <source>
        <dbReference type="SAM" id="Phobius"/>
    </source>
</evidence>
<evidence type="ECO:0000259" key="5">
    <source>
        <dbReference type="PROSITE" id="PS50003"/>
    </source>
</evidence>